<dbReference type="AlphaFoldDB" id="A0A4D7JMW6"/>
<gene>
    <name evidence="1" type="ORF">DCC35_15245</name>
</gene>
<name>A0A4D7JMW6_9BACT</name>
<sequence>MAEMLTPCFRNTIFISNEDMIYEYEKWLINHIQRGGFMYNFPYFWALIRISLNKSLNITL</sequence>
<organism evidence="1 2">
    <name type="scientific">Mangrovivirga cuniculi</name>
    <dbReference type="NCBI Taxonomy" id="2715131"/>
    <lineage>
        <taxon>Bacteria</taxon>
        <taxon>Pseudomonadati</taxon>
        <taxon>Bacteroidota</taxon>
        <taxon>Cytophagia</taxon>
        <taxon>Cytophagales</taxon>
        <taxon>Mangrovivirgaceae</taxon>
        <taxon>Mangrovivirga</taxon>
    </lineage>
</organism>
<dbReference type="Proteomes" id="UP000298616">
    <property type="component" value="Chromosome"/>
</dbReference>
<keyword evidence="2" id="KW-1185">Reference proteome</keyword>
<dbReference type="EMBL" id="CP028923">
    <property type="protein sequence ID" value="QCK15997.1"/>
    <property type="molecule type" value="Genomic_DNA"/>
</dbReference>
<proteinExistence type="predicted"/>
<reference evidence="1 2" key="1">
    <citation type="submission" date="2018-04" db="EMBL/GenBank/DDBJ databases">
        <title>Complete genome uncultured novel isolate.</title>
        <authorList>
            <person name="Merlino G."/>
        </authorList>
    </citation>
    <scope>NUCLEOTIDE SEQUENCE [LARGE SCALE GENOMIC DNA]</scope>
    <source>
        <strain evidence="2">R1DC9</strain>
    </source>
</reference>
<accession>A0A4D7JMW6</accession>
<evidence type="ECO:0000313" key="1">
    <source>
        <dbReference type="EMBL" id="QCK15997.1"/>
    </source>
</evidence>
<dbReference type="KEGG" id="fpf:DCC35_15245"/>
<evidence type="ECO:0000313" key="2">
    <source>
        <dbReference type="Proteomes" id="UP000298616"/>
    </source>
</evidence>
<protein>
    <submittedName>
        <fullName evidence="1">Uncharacterized protein</fullName>
    </submittedName>
</protein>